<evidence type="ECO:0000313" key="8">
    <source>
        <dbReference type="Proteomes" id="UP000523955"/>
    </source>
</evidence>
<dbReference type="InterPro" id="IPR000914">
    <property type="entry name" value="SBP_5_dom"/>
</dbReference>
<dbReference type="PANTHER" id="PTHR30290:SF9">
    <property type="entry name" value="OLIGOPEPTIDE-BINDING PROTEIN APPA"/>
    <property type="match status" value="1"/>
</dbReference>
<name>A0A7X0VB35_9ACTN</name>
<dbReference type="GO" id="GO:0043190">
    <property type="term" value="C:ATP-binding cassette (ABC) transporter complex"/>
    <property type="evidence" value="ECO:0007669"/>
    <property type="project" value="InterPro"/>
</dbReference>
<dbReference type="GO" id="GO:1904680">
    <property type="term" value="F:peptide transmembrane transporter activity"/>
    <property type="evidence" value="ECO:0007669"/>
    <property type="project" value="TreeGrafter"/>
</dbReference>
<evidence type="ECO:0000313" key="7">
    <source>
        <dbReference type="EMBL" id="MBB6627552.1"/>
    </source>
</evidence>
<feature type="signal peptide" evidence="5">
    <location>
        <begin position="1"/>
        <end position="32"/>
    </location>
</feature>
<dbReference type="InterPro" id="IPR023765">
    <property type="entry name" value="SBP_5_CS"/>
</dbReference>
<comment type="similarity">
    <text evidence="2">Belongs to the bacterial solute-binding protein 5 family.</text>
</comment>
<evidence type="ECO:0000256" key="5">
    <source>
        <dbReference type="SAM" id="SignalP"/>
    </source>
</evidence>
<evidence type="ECO:0000256" key="3">
    <source>
        <dbReference type="ARBA" id="ARBA00022448"/>
    </source>
</evidence>
<organism evidence="7 8">
    <name type="scientific">Nocardioides luti</name>
    <dbReference type="NCBI Taxonomy" id="2761101"/>
    <lineage>
        <taxon>Bacteria</taxon>
        <taxon>Bacillati</taxon>
        <taxon>Actinomycetota</taxon>
        <taxon>Actinomycetes</taxon>
        <taxon>Propionibacteriales</taxon>
        <taxon>Nocardioidaceae</taxon>
        <taxon>Nocardioides</taxon>
    </lineage>
</organism>
<dbReference type="Gene3D" id="3.40.190.10">
    <property type="entry name" value="Periplasmic binding protein-like II"/>
    <property type="match status" value="1"/>
</dbReference>
<evidence type="ECO:0000256" key="2">
    <source>
        <dbReference type="ARBA" id="ARBA00005695"/>
    </source>
</evidence>
<dbReference type="SUPFAM" id="SSF53850">
    <property type="entry name" value="Periplasmic binding protein-like II"/>
    <property type="match status" value="1"/>
</dbReference>
<dbReference type="CDD" id="cd00995">
    <property type="entry name" value="PBP2_NikA_DppA_OppA_like"/>
    <property type="match status" value="1"/>
</dbReference>
<dbReference type="AlphaFoldDB" id="A0A7X0VB35"/>
<dbReference type="InterPro" id="IPR039424">
    <property type="entry name" value="SBP_5"/>
</dbReference>
<dbReference type="PROSITE" id="PS51257">
    <property type="entry name" value="PROKAR_LIPOPROTEIN"/>
    <property type="match status" value="1"/>
</dbReference>
<dbReference type="EMBL" id="JACKXE010000001">
    <property type="protein sequence ID" value="MBB6627552.1"/>
    <property type="molecule type" value="Genomic_DNA"/>
</dbReference>
<gene>
    <name evidence="7" type="ORF">H5V45_09475</name>
</gene>
<dbReference type="PROSITE" id="PS01040">
    <property type="entry name" value="SBP_BACTERIAL_5"/>
    <property type="match status" value="1"/>
</dbReference>
<dbReference type="RefSeq" id="WP_185252699.1">
    <property type="nucleotide sequence ID" value="NZ_JACKXE010000001.1"/>
</dbReference>
<keyword evidence="8" id="KW-1185">Reference proteome</keyword>
<proteinExistence type="inferred from homology"/>
<dbReference type="Proteomes" id="UP000523955">
    <property type="component" value="Unassembled WGS sequence"/>
</dbReference>
<accession>A0A7X0VB35</accession>
<evidence type="ECO:0000259" key="6">
    <source>
        <dbReference type="Pfam" id="PF00496"/>
    </source>
</evidence>
<dbReference type="Pfam" id="PF00496">
    <property type="entry name" value="SBP_bac_5"/>
    <property type="match status" value="1"/>
</dbReference>
<evidence type="ECO:0000256" key="4">
    <source>
        <dbReference type="ARBA" id="ARBA00022729"/>
    </source>
</evidence>
<evidence type="ECO:0000256" key="1">
    <source>
        <dbReference type="ARBA" id="ARBA00004193"/>
    </source>
</evidence>
<protein>
    <submittedName>
        <fullName evidence="7">ABC transporter substrate-binding protein</fullName>
    </submittedName>
</protein>
<feature type="domain" description="Solute-binding protein family 5" evidence="6">
    <location>
        <begin position="90"/>
        <end position="442"/>
    </location>
</feature>
<dbReference type="PIRSF" id="PIRSF002741">
    <property type="entry name" value="MppA"/>
    <property type="match status" value="1"/>
</dbReference>
<sequence>MKARRRVQARGSRGYRWAAALLAGVLAAGLLAACGSGGDGDRDSSSKSGGTLTVAITYPPSSFELNTQCSSEVFQLAYEPLIRVSPTGGYEPAIAESWAYSKNNTVFTMKIRKGVKFQDGTDVTVASVVDTLNYYKSVPGIIKGYIEPWTVKAVGDDSVQISYDEPFIGIEDILSDVGMCNNGMIISEAGLKNPDKLKTEMFGAGPYEYVASESNPGDHYTFKPNPNYYDKSRQNWDEVVLRVIPDPTTALNALKTGQVQVDVVGGETLVDQAKSAGFDVTLSTYYGMCILVSDTEGVVSKPLADVRVRQAIALALDREGIAAASGPEAKPQDQIAQIDGVGYDPDLPSRYTYNLDEAKRLMAEAGYPDGFDVEMLWSSDDVPAKTPLTAAVEELSKIGINIKLKSIPFGELVTARQSKKYPLSAASFGLYGDLPSNAYRLYKLPYADVFNVFGNTDPEIDKAYNALVTSSESNLDENARLFNEAMGAAAWVIPVVALPQYAFSDGIDIGDPGQLGYYAINSWKRAS</sequence>
<comment type="caution">
    <text evidence="7">The sequence shown here is derived from an EMBL/GenBank/DDBJ whole genome shotgun (WGS) entry which is preliminary data.</text>
</comment>
<reference evidence="7 8" key="1">
    <citation type="submission" date="2020-08" db="EMBL/GenBank/DDBJ databases">
        <authorList>
            <person name="Seo M.-J."/>
        </authorList>
    </citation>
    <scope>NUCLEOTIDE SEQUENCE [LARGE SCALE GENOMIC DNA]</scope>
    <source>
        <strain evidence="7 8">KIGAM211</strain>
    </source>
</reference>
<dbReference type="InterPro" id="IPR030678">
    <property type="entry name" value="Peptide/Ni-bd"/>
</dbReference>
<dbReference type="GO" id="GO:0015833">
    <property type="term" value="P:peptide transport"/>
    <property type="evidence" value="ECO:0007669"/>
    <property type="project" value="TreeGrafter"/>
</dbReference>
<dbReference type="GO" id="GO:0042597">
    <property type="term" value="C:periplasmic space"/>
    <property type="evidence" value="ECO:0007669"/>
    <property type="project" value="UniProtKB-ARBA"/>
</dbReference>
<dbReference type="Gene3D" id="3.10.105.10">
    <property type="entry name" value="Dipeptide-binding Protein, Domain 3"/>
    <property type="match status" value="1"/>
</dbReference>
<comment type="subcellular location">
    <subcellularLocation>
        <location evidence="1">Cell membrane</location>
        <topology evidence="1">Lipid-anchor</topology>
    </subcellularLocation>
</comment>
<dbReference type="PANTHER" id="PTHR30290">
    <property type="entry name" value="PERIPLASMIC BINDING COMPONENT OF ABC TRANSPORTER"/>
    <property type="match status" value="1"/>
</dbReference>
<keyword evidence="3" id="KW-0813">Transport</keyword>
<keyword evidence="4 5" id="KW-0732">Signal</keyword>
<feature type="chain" id="PRO_5039628736" evidence="5">
    <location>
        <begin position="33"/>
        <end position="527"/>
    </location>
</feature>